<name>A0ABY2E418_9MICO</name>
<sequence>MRRTRRVPVRTWTGIAAAVAAVSLVAACGSGNAGDSGEDSDSGDASGETLVVWFPGKSEAEMALVNDTIVPAFEEETGAQVEVTFVDWPDLSPKLNAAFAAGTAPDVIGHGVAATADLAANERVLDLSSYIDEMDPELRDDISVALEGGEVGGTPYMVPLIMTARLLVYSGADFTEAGLDPEAPPATWEEVHEAAEQLTVRDDDQITRSGLLLGSQPIANQQSFATLLWSNGGDFLNEDGTEAVMNSPEGVEALQYFADLYQGEDPVDGMLGVEWSALPVGEQPVVAGTASMQLVSAGAIVDYQAAAPDRDLRLMPPPAFEGSEPGTFGGPGNGLMINADSEVPDLAWEFVASMVEPETNLAYAQELGQLPIHASAIDSDYITSNPALVTAVEALPYAHGNPNVPGWVQMRDAMGQHLERALHGEADPAEALDQSASEVDEIIAAGS</sequence>
<dbReference type="PROSITE" id="PS51257">
    <property type="entry name" value="PROKAR_LIPOPROTEIN"/>
    <property type="match status" value="1"/>
</dbReference>
<dbReference type="RefSeq" id="WP_133107883.1">
    <property type="nucleotide sequence ID" value="NZ_SMNA01000005.1"/>
</dbReference>
<organism evidence="2 3">
    <name type="scientific">Occultella glacieicola</name>
    <dbReference type="NCBI Taxonomy" id="2518684"/>
    <lineage>
        <taxon>Bacteria</taxon>
        <taxon>Bacillati</taxon>
        <taxon>Actinomycetota</taxon>
        <taxon>Actinomycetes</taxon>
        <taxon>Micrococcales</taxon>
        <taxon>Ruaniaceae</taxon>
        <taxon>Occultella</taxon>
    </lineage>
</organism>
<evidence type="ECO:0000313" key="2">
    <source>
        <dbReference type="EMBL" id="TDE94157.1"/>
    </source>
</evidence>
<dbReference type="Gene3D" id="3.40.190.10">
    <property type="entry name" value="Periplasmic binding protein-like II"/>
    <property type="match status" value="1"/>
</dbReference>
<keyword evidence="3" id="KW-1185">Reference proteome</keyword>
<dbReference type="SUPFAM" id="SSF53850">
    <property type="entry name" value="Periplasmic binding protein-like II"/>
    <property type="match status" value="1"/>
</dbReference>
<gene>
    <name evidence="2" type="ORF">EXU48_12000</name>
</gene>
<dbReference type="CDD" id="cd14748">
    <property type="entry name" value="PBP2_UgpB"/>
    <property type="match status" value="1"/>
</dbReference>
<feature type="chain" id="PRO_5046642471" evidence="1">
    <location>
        <begin position="34"/>
        <end position="447"/>
    </location>
</feature>
<comment type="caution">
    <text evidence="2">The sequence shown here is derived from an EMBL/GenBank/DDBJ whole genome shotgun (WGS) entry which is preliminary data.</text>
</comment>
<dbReference type="Pfam" id="PF01547">
    <property type="entry name" value="SBP_bac_1"/>
    <property type="match status" value="1"/>
</dbReference>
<evidence type="ECO:0000256" key="1">
    <source>
        <dbReference type="SAM" id="SignalP"/>
    </source>
</evidence>
<keyword evidence="1" id="KW-0732">Signal</keyword>
<feature type="signal peptide" evidence="1">
    <location>
        <begin position="1"/>
        <end position="33"/>
    </location>
</feature>
<dbReference type="PANTHER" id="PTHR43649">
    <property type="entry name" value="ARABINOSE-BINDING PROTEIN-RELATED"/>
    <property type="match status" value="1"/>
</dbReference>
<accession>A0ABY2E418</accession>
<dbReference type="PANTHER" id="PTHR43649:SF12">
    <property type="entry name" value="DIACETYLCHITOBIOSE BINDING PROTEIN DASA"/>
    <property type="match status" value="1"/>
</dbReference>
<proteinExistence type="predicted"/>
<dbReference type="InterPro" id="IPR050490">
    <property type="entry name" value="Bact_solute-bd_prot1"/>
</dbReference>
<dbReference type="Proteomes" id="UP000504882">
    <property type="component" value="Unassembled WGS sequence"/>
</dbReference>
<evidence type="ECO:0000313" key="3">
    <source>
        <dbReference type="Proteomes" id="UP000504882"/>
    </source>
</evidence>
<reference evidence="2 3" key="1">
    <citation type="submission" date="2019-03" db="EMBL/GenBank/DDBJ databases">
        <title>Genomic features of bacteria from cold environments.</title>
        <authorList>
            <person name="Shen L."/>
        </authorList>
    </citation>
    <scope>NUCLEOTIDE SEQUENCE [LARGE SCALE GENOMIC DNA]</scope>
    <source>
        <strain evidence="3">T3246-1</strain>
    </source>
</reference>
<protein>
    <submittedName>
        <fullName evidence="2">ABC transporter substrate-binding protein</fullName>
    </submittedName>
</protein>
<dbReference type="InterPro" id="IPR006059">
    <property type="entry name" value="SBP"/>
</dbReference>
<dbReference type="EMBL" id="SMNA01000005">
    <property type="protein sequence ID" value="TDE94157.1"/>
    <property type="molecule type" value="Genomic_DNA"/>
</dbReference>